<evidence type="ECO:0000256" key="2">
    <source>
        <dbReference type="SAM" id="SignalP"/>
    </source>
</evidence>
<feature type="compositionally biased region" description="Basic and acidic residues" evidence="1">
    <location>
        <begin position="28"/>
        <end position="37"/>
    </location>
</feature>
<evidence type="ECO:0000259" key="3">
    <source>
        <dbReference type="Pfam" id="PF09084"/>
    </source>
</evidence>
<dbReference type="PROSITE" id="PS51257">
    <property type="entry name" value="PROKAR_LIPOPROTEIN"/>
    <property type="match status" value="1"/>
</dbReference>
<name>A0ABV1D8B6_9FIRM</name>
<accession>A0ABV1D8B6</accession>
<organism evidence="4 5">
    <name type="scientific">Enterocloster hominis</name>
    <name type="common">ex Hitch et al. 2024</name>
    <dbReference type="NCBI Taxonomy" id="1917870"/>
    <lineage>
        <taxon>Bacteria</taxon>
        <taxon>Bacillati</taxon>
        <taxon>Bacillota</taxon>
        <taxon>Clostridia</taxon>
        <taxon>Lachnospirales</taxon>
        <taxon>Lachnospiraceae</taxon>
        <taxon>Enterocloster</taxon>
    </lineage>
</organism>
<dbReference type="Pfam" id="PF09084">
    <property type="entry name" value="NMT1"/>
    <property type="match status" value="1"/>
</dbReference>
<feature type="domain" description="SsuA/THI5-like" evidence="3">
    <location>
        <begin position="68"/>
        <end position="288"/>
    </location>
</feature>
<dbReference type="Gene3D" id="3.40.190.10">
    <property type="entry name" value="Periplasmic binding protein-like II"/>
    <property type="match status" value="3"/>
</dbReference>
<dbReference type="InterPro" id="IPR015168">
    <property type="entry name" value="SsuA/THI5"/>
</dbReference>
<reference evidence="4 5" key="1">
    <citation type="submission" date="2024-03" db="EMBL/GenBank/DDBJ databases">
        <title>Human intestinal bacterial collection.</title>
        <authorList>
            <person name="Pauvert C."/>
            <person name="Hitch T.C.A."/>
            <person name="Clavel T."/>
        </authorList>
    </citation>
    <scope>NUCLEOTIDE SEQUENCE [LARGE SCALE GENOMIC DNA]</scope>
    <source>
        <strain evidence="4 5">CLA-SR-H021</strain>
    </source>
</reference>
<dbReference type="SUPFAM" id="SSF53850">
    <property type="entry name" value="Periplasmic binding protein-like II"/>
    <property type="match status" value="1"/>
</dbReference>
<sequence>MKKMRFTALLLVSALCASVLGGCSQSKEAPKASEAKTEAAAQGTGETSGEVKMQKLITSHHTSAHGLPSYIALKKGWFEDAGLDVELMIYTAGGPQMEALATDAWEIGTSGTPGAVIGMLNYGVKVIGMSIFDNPLNKIYARPDSDLVKAGKGNNETSGEIYGTADDWKGKEYLLTKGTTQEMVLQSTLKTMGLTTDDVKITNLDTAASFSAFKSGNGDAVSQWVTFCLQAEKEGWIPVTSADAVGMDISNLIFATDGIIKERPDVVQTWLDIYLKACYWMKDNPEEAAQYFYDYCQEYGMNSTQEDCRNLIELTTGAPTIEEQKAWFTKDADGKSKLQKNLIGDLMTFFVDQSIYSQEEKDKVISDECYDPQFITNAVAE</sequence>
<dbReference type="Proteomes" id="UP001454086">
    <property type="component" value="Unassembled WGS sequence"/>
</dbReference>
<feature type="chain" id="PRO_5046317800" evidence="2">
    <location>
        <begin position="22"/>
        <end position="381"/>
    </location>
</feature>
<gene>
    <name evidence="4" type="ORF">WMQ36_16820</name>
</gene>
<feature type="signal peptide" evidence="2">
    <location>
        <begin position="1"/>
        <end position="21"/>
    </location>
</feature>
<dbReference type="CDD" id="cd01008">
    <property type="entry name" value="PBP2_NrtA_SsuA_CpmA_like"/>
    <property type="match status" value="1"/>
</dbReference>
<dbReference type="RefSeq" id="WP_040382074.1">
    <property type="nucleotide sequence ID" value="NZ_JBBMFM010000069.1"/>
</dbReference>
<keyword evidence="2" id="KW-0732">Signal</keyword>
<comment type="caution">
    <text evidence="4">The sequence shown here is derived from an EMBL/GenBank/DDBJ whole genome shotgun (WGS) entry which is preliminary data.</text>
</comment>
<proteinExistence type="predicted"/>
<evidence type="ECO:0000313" key="5">
    <source>
        <dbReference type="Proteomes" id="UP001454086"/>
    </source>
</evidence>
<evidence type="ECO:0000256" key="1">
    <source>
        <dbReference type="SAM" id="MobiDB-lite"/>
    </source>
</evidence>
<evidence type="ECO:0000313" key="4">
    <source>
        <dbReference type="EMBL" id="MEQ2426635.1"/>
    </source>
</evidence>
<keyword evidence="5" id="KW-1185">Reference proteome</keyword>
<feature type="region of interest" description="Disordered" evidence="1">
    <location>
        <begin position="27"/>
        <end position="50"/>
    </location>
</feature>
<protein>
    <submittedName>
        <fullName evidence="4">ABC transporter substrate-binding protein</fullName>
    </submittedName>
</protein>
<dbReference type="EMBL" id="JBBMFM010000069">
    <property type="protein sequence ID" value="MEQ2426635.1"/>
    <property type="molecule type" value="Genomic_DNA"/>
</dbReference>
<dbReference type="PANTHER" id="PTHR30024">
    <property type="entry name" value="ALIPHATIC SULFONATES-BINDING PROTEIN-RELATED"/>
    <property type="match status" value="1"/>
</dbReference>